<evidence type="ECO:0000313" key="2">
    <source>
        <dbReference type="EMBL" id="GFY08098.1"/>
    </source>
</evidence>
<dbReference type="AlphaFoldDB" id="A0A8X6SB11"/>
<evidence type="ECO:0000313" key="3">
    <source>
        <dbReference type="Proteomes" id="UP000887159"/>
    </source>
</evidence>
<accession>A0A8X6SB11</accession>
<dbReference type="InterPro" id="IPR029058">
    <property type="entry name" value="AB_hydrolase_fold"/>
</dbReference>
<dbReference type="SUPFAM" id="SSF53474">
    <property type="entry name" value="alpha/beta-Hydrolases"/>
    <property type="match status" value="1"/>
</dbReference>
<proteinExistence type="predicted"/>
<reference evidence="2" key="1">
    <citation type="submission" date="2020-08" db="EMBL/GenBank/DDBJ databases">
        <title>Multicomponent nature underlies the extraordinary mechanical properties of spider dragline silk.</title>
        <authorList>
            <person name="Kono N."/>
            <person name="Nakamura H."/>
            <person name="Mori M."/>
            <person name="Yoshida Y."/>
            <person name="Ohtoshi R."/>
            <person name="Malay A.D."/>
            <person name="Moran D.A.P."/>
            <person name="Tomita M."/>
            <person name="Numata K."/>
            <person name="Arakawa K."/>
        </authorList>
    </citation>
    <scope>NUCLEOTIDE SEQUENCE</scope>
</reference>
<keyword evidence="3" id="KW-1185">Reference proteome</keyword>
<evidence type="ECO:0000259" key="1">
    <source>
        <dbReference type="Pfam" id="PF12146"/>
    </source>
</evidence>
<dbReference type="Gene3D" id="3.40.50.1820">
    <property type="entry name" value="alpha/beta hydrolase"/>
    <property type="match status" value="1"/>
</dbReference>
<gene>
    <name evidence="2" type="primary">Mgll</name>
    <name evidence="2" type="ORF">TNCV_1355141</name>
</gene>
<dbReference type="Pfam" id="PF12146">
    <property type="entry name" value="Hydrolase_4"/>
    <property type="match status" value="1"/>
</dbReference>
<feature type="domain" description="Serine aminopeptidase S33" evidence="1">
    <location>
        <begin position="73"/>
        <end position="270"/>
    </location>
</feature>
<protein>
    <submittedName>
        <fullName evidence="2">Monoglyceride lipase</fullName>
    </submittedName>
</protein>
<comment type="caution">
    <text evidence="2">The sequence shown here is derived from an EMBL/GenBank/DDBJ whole genome shotgun (WGS) entry which is preliminary data.</text>
</comment>
<organism evidence="2 3">
    <name type="scientific">Trichonephila clavipes</name>
    <name type="common">Golden silk orbweaver</name>
    <name type="synonym">Nephila clavipes</name>
    <dbReference type="NCBI Taxonomy" id="2585209"/>
    <lineage>
        <taxon>Eukaryota</taxon>
        <taxon>Metazoa</taxon>
        <taxon>Ecdysozoa</taxon>
        <taxon>Arthropoda</taxon>
        <taxon>Chelicerata</taxon>
        <taxon>Arachnida</taxon>
        <taxon>Araneae</taxon>
        <taxon>Araneomorphae</taxon>
        <taxon>Entelegynae</taxon>
        <taxon>Araneoidea</taxon>
        <taxon>Nephilidae</taxon>
        <taxon>Trichonephila</taxon>
    </lineage>
</organism>
<dbReference type="PANTHER" id="PTHR11614">
    <property type="entry name" value="PHOSPHOLIPASE-RELATED"/>
    <property type="match status" value="1"/>
</dbReference>
<name>A0A8X6SB11_TRICX</name>
<dbReference type="Proteomes" id="UP000887159">
    <property type="component" value="Unassembled WGS sequence"/>
</dbReference>
<dbReference type="InterPro" id="IPR051044">
    <property type="entry name" value="MAG_DAG_Lipase"/>
</dbReference>
<sequence>MFRLPKSSYNRPFIVTFRNLRICAGLYSTLFLIVVPPRRVSNADFCFHFDNWPRLVGTRKHVLVRSRDTQKLGHGQSEGIRAHINTFDKFVEDAFYHIDLIRVKYPELDCFICGHSMGGAISILAALKKPTYFKGVVLIGPAIATNPEVTTPWKTTLAKILRWIAPQFPVAALDLSLVCSCPQKVKIMEQDPLRFHGFCKAAFGASLVEACKEIQKRIPSITFPFVIFQGEDDKLCAPEGAVLMYEKAVSEDKAIKIYPNAFHNLLNEPNGVAETVTKEILHWLCARS</sequence>
<dbReference type="EMBL" id="BMAU01021280">
    <property type="protein sequence ID" value="GFY08098.1"/>
    <property type="molecule type" value="Genomic_DNA"/>
</dbReference>
<dbReference type="InterPro" id="IPR022742">
    <property type="entry name" value="Hydrolase_4"/>
</dbReference>